<dbReference type="PANTHER" id="PTHR43877">
    <property type="entry name" value="AMINOALKYLPHOSPHONATE N-ACETYLTRANSFERASE-RELATED-RELATED"/>
    <property type="match status" value="1"/>
</dbReference>
<dbReference type="AlphaFoldDB" id="A0A4V1HHS6"/>
<dbReference type="InterPro" id="IPR000182">
    <property type="entry name" value="GNAT_dom"/>
</dbReference>
<organism evidence="4 5">
    <name type="scientific">Thiomicrorhabdus sediminis</name>
    <dbReference type="NCBI Taxonomy" id="2580412"/>
    <lineage>
        <taxon>Bacteria</taxon>
        <taxon>Pseudomonadati</taxon>
        <taxon>Pseudomonadota</taxon>
        <taxon>Gammaproteobacteria</taxon>
        <taxon>Thiotrichales</taxon>
        <taxon>Piscirickettsiaceae</taxon>
        <taxon>Thiomicrorhabdus</taxon>
    </lineage>
</organism>
<sequence>MEIRQGNLDDQAVIKLIDEHIAEMYAVTDPQSVHSLDANQLKAPGVTFFSGWLDNELMGFAAIKQLDATHAELKSMRTVSKARKLGIGSQMLEHLLAFAKQQGFNRISIETGVEEHFLAARKLYEKYGFEYCAPFANYAADPNCKFMTLAI</sequence>
<evidence type="ECO:0000313" key="5">
    <source>
        <dbReference type="Proteomes" id="UP000304864"/>
    </source>
</evidence>
<dbReference type="CDD" id="cd04301">
    <property type="entry name" value="NAT_SF"/>
    <property type="match status" value="1"/>
</dbReference>
<dbReference type="InterPro" id="IPR050832">
    <property type="entry name" value="Bact_Acetyltransf"/>
</dbReference>
<gene>
    <name evidence="4" type="ORF">FE785_05100</name>
</gene>
<dbReference type="RefSeq" id="WP_138564730.1">
    <property type="nucleotide sequence ID" value="NZ_CP040602.1"/>
</dbReference>
<dbReference type="OrthoDB" id="9805924at2"/>
<accession>A0A4V1HHS6</accession>
<feature type="domain" description="N-acetyltransferase" evidence="3">
    <location>
        <begin position="1"/>
        <end position="151"/>
    </location>
</feature>
<dbReference type="PROSITE" id="PS51186">
    <property type="entry name" value="GNAT"/>
    <property type="match status" value="1"/>
</dbReference>
<dbReference type="Gene3D" id="3.40.630.30">
    <property type="match status" value="1"/>
</dbReference>
<keyword evidence="2" id="KW-0012">Acyltransferase</keyword>
<dbReference type="Pfam" id="PF00583">
    <property type="entry name" value="Acetyltransf_1"/>
    <property type="match status" value="1"/>
</dbReference>
<dbReference type="Proteomes" id="UP000304864">
    <property type="component" value="Chromosome"/>
</dbReference>
<dbReference type="KEGG" id="thig:FE785_05100"/>
<proteinExistence type="predicted"/>
<evidence type="ECO:0000256" key="2">
    <source>
        <dbReference type="ARBA" id="ARBA00023315"/>
    </source>
</evidence>
<dbReference type="EMBL" id="CP040602">
    <property type="protein sequence ID" value="QCU90053.1"/>
    <property type="molecule type" value="Genomic_DNA"/>
</dbReference>
<evidence type="ECO:0000256" key="1">
    <source>
        <dbReference type="ARBA" id="ARBA00022679"/>
    </source>
</evidence>
<dbReference type="GO" id="GO:0016747">
    <property type="term" value="F:acyltransferase activity, transferring groups other than amino-acyl groups"/>
    <property type="evidence" value="ECO:0007669"/>
    <property type="project" value="InterPro"/>
</dbReference>
<keyword evidence="5" id="KW-1185">Reference proteome</keyword>
<keyword evidence="1 4" id="KW-0808">Transferase</keyword>
<protein>
    <submittedName>
        <fullName evidence="4">GNAT family N-acetyltransferase</fullName>
    </submittedName>
</protein>
<reference evidence="4 5" key="1">
    <citation type="submission" date="2019-05" db="EMBL/GenBank/DDBJ databases">
        <title>Thiomicrorhabdus sediminis sp. nov, a novel sulfur-oxidizing bacterium isolated from coastal sediment.</title>
        <authorList>
            <person name="Liu X."/>
        </authorList>
    </citation>
    <scope>NUCLEOTIDE SEQUENCE [LARGE SCALE GENOMIC DNA]</scope>
    <source>
        <strain evidence="4 5">G1</strain>
    </source>
</reference>
<dbReference type="InterPro" id="IPR016181">
    <property type="entry name" value="Acyl_CoA_acyltransferase"/>
</dbReference>
<evidence type="ECO:0000313" key="4">
    <source>
        <dbReference type="EMBL" id="QCU90053.1"/>
    </source>
</evidence>
<dbReference type="SUPFAM" id="SSF55729">
    <property type="entry name" value="Acyl-CoA N-acyltransferases (Nat)"/>
    <property type="match status" value="1"/>
</dbReference>
<evidence type="ECO:0000259" key="3">
    <source>
        <dbReference type="PROSITE" id="PS51186"/>
    </source>
</evidence>
<name>A0A4V1HHS6_9GAMM</name>
<dbReference type="PANTHER" id="PTHR43877:SF5">
    <property type="entry name" value="BLL8307 PROTEIN"/>
    <property type="match status" value="1"/>
</dbReference>